<name>A0A6J5FIZ3_9BURK</name>
<evidence type="ECO:0000313" key="1">
    <source>
        <dbReference type="EMBL" id="CAB3780797.1"/>
    </source>
</evidence>
<accession>A0A6J5FIZ3</accession>
<proteinExistence type="predicted"/>
<dbReference type="Proteomes" id="UP000494252">
    <property type="component" value="Unassembled WGS sequence"/>
</dbReference>
<keyword evidence="2" id="KW-1185">Reference proteome</keyword>
<dbReference type="RefSeq" id="WP_175158359.1">
    <property type="nucleotide sequence ID" value="NZ_CADIKI010000002.1"/>
</dbReference>
<organism evidence="1 2">
    <name type="scientific">Paraburkholderia fynbosensis</name>
    <dbReference type="NCBI Taxonomy" id="1200993"/>
    <lineage>
        <taxon>Bacteria</taxon>
        <taxon>Pseudomonadati</taxon>
        <taxon>Pseudomonadota</taxon>
        <taxon>Betaproteobacteria</taxon>
        <taxon>Burkholderiales</taxon>
        <taxon>Burkholderiaceae</taxon>
        <taxon>Paraburkholderia</taxon>
    </lineage>
</organism>
<gene>
    <name evidence="1" type="ORF">LMG27177_01001</name>
</gene>
<evidence type="ECO:0000313" key="2">
    <source>
        <dbReference type="Proteomes" id="UP000494252"/>
    </source>
</evidence>
<protein>
    <submittedName>
        <fullName evidence="1">Uncharacterized protein</fullName>
    </submittedName>
</protein>
<reference evidence="1 2" key="1">
    <citation type="submission" date="2020-04" db="EMBL/GenBank/DDBJ databases">
        <authorList>
            <person name="De Canck E."/>
        </authorList>
    </citation>
    <scope>NUCLEOTIDE SEQUENCE [LARGE SCALE GENOMIC DNA]</scope>
    <source>
        <strain evidence="1 2">LMG 27177</strain>
    </source>
</reference>
<sequence>METTTVYPHTFICDGDVRKFAPGYDIAYLSPERPTWPADIGDGPLPVYCYNTGDLVLCPLLLTRHEPARTIGVDCEACGIVCDDCNTVYATSRLLSLESLEEDHFREVLHG</sequence>
<dbReference type="EMBL" id="CADIKI010000002">
    <property type="protein sequence ID" value="CAB3780797.1"/>
    <property type="molecule type" value="Genomic_DNA"/>
</dbReference>
<dbReference type="AlphaFoldDB" id="A0A6J5FIZ3"/>